<evidence type="ECO:0000313" key="3">
    <source>
        <dbReference type="Proteomes" id="UP001054902"/>
    </source>
</evidence>
<protein>
    <submittedName>
        <fullName evidence="2">Uncharacterized protein</fullName>
    </submittedName>
</protein>
<keyword evidence="1" id="KW-0812">Transmembrane</keyword>
<gene>
    <name evidence="2" type="ORF">CTEN210_18681</name>
</gene>
<feature type="transmembrane region" description="Helical" evidence="1">
    <location>
        <begin position="20"/>
        <end position="42"/>
    </location>
</feature>
<accession>A0AAD3DF19</accession>
<feature type="transmembrane region" description="Helical" evidence="1">
    <location>
        <begin position="122"/>
        <end position="142"/>
    </location>
</feature>
<sequence length="254" mass="29042">MEKYGIEYQSSSVNAKACLSYLFITQMVLMNIYLAFILSFVAHRVKSCFHCYVDNGYNKNIELIKCTWVECSGLEIGCVVAILTYILDLFGLLYFHGSVHNVFIKALAYWRSILAQACLSYLFITQMVLMNIYLAFILSFVAHRVKSCFHCYVDNGYNKNIELIKCTWVECSGLEIGCVVAILTYILDLFGLLYFHGSVHNVFIKALAYWRSISAFLAEHSDLVVTGNAIKSSSRYDVNELDFLVEFDSYIVKH</sequence>
<evidence type="ECO:0000313" key="2">
    <source>
        <dbReference type="EMBL" id="GFH62205.1"/>
    </source>
</evidence>
<evidence type="ECO:0000256" key="1">
    <source>
        <dbReference type="SAM" id="Phobius"/>
    </source>
</evidence>
<keyword evidence="1" id="KW-0472">Membrane</keyword>
<keyword evidence="1" id="KW-1133">Transmembrane helix</keyword>
<proteinExistence type="predicted"/>
<feature type="transmembrane region" description="Helical" evidence="1">
    <location>
        <begin position="63"/>
        <end position="87"/>
    </location>
</feature>
<dbReference type="EMBL" id="BLLK01000082">
    <property type="protein sequence ID" value="GFH62205.1"/>
    <property type="molecule type" value="Genomic_DNA"/>
</dbReference>
<dbReference type="AlphaFoldDB" id="A0AAD3DF19"/>
<organism evidence="2 3">
    <name type="scientific">Chaetoceros tenuissimus</name>
    <dbReference type="NCBI Taxonomy" id="426638"/>
    <lineage>
        <taxon>Eukaryota</taxon>
        <taxon>Sar</taxon>
        <taxon>Stramenopiles</taxon>
        <taxon>Ochrophyta</taxon>
        <taxon>Bacillariophyta</taxon>
        <taxon>Coscinodiscophyceae</taxon>
        <taxon>Chaetocerotophycidae</taxon>
        <taxon>Chaetocerotales</taxon>
        <taxon>Chaetocerotaceae</taxon>
        <taxon>Chaetoceros</taxon>
    </lineage>
</organism>
<name>A0AAD3DF19_9STRA</name>
<comment type="caution">
    <text evidence="2">The sequence shown here is derived from an EMBL/GenBank/DDBJ whole genome shotgun (WGS) entry which is preliminary data.</text>
</comment>
<reference evidence="2 3" key="1">
    <citation type="journal article" date="2021" name="Sci. Rep.">
        <title>The genome of the diatom Chaetoceros tenuissimus carries an ancient integrated fragment of an extant virus.</title>
        <authorList>
            <person name="Hongo Y."/>
            <person name="Kimura K."/>
            <person name="Takaki Y."/>
            <person name="Yoshida Y."/>
            <person name="Baba S."/>
            <person name="Kobayashi G."/>
            <person name="Nagasaki K."/>
            <person name="Hano T."/>
            <person name="Tomaru Y."/>
        </authorList>
    </citation>
    <scope>NUCLEOTIDE SEQUENCE [LARGE SCALE GENOMIC DNA]</scope>
    <source>
        <strain evidence="2 3">NIES-3715</strain>
    </source>
</reference>
<dbReference type="Proteomes" id="UP001054902">
    <property type="component" value="Unassembled WGS sequence"/>
</dbReference>
<keyword evidence="3" id="KW-1185">Reference proteome</keyword>